<dbReference type="AlphaFoldDB" id="A0AAN6YYG3"/>
<dbReference type="GO" id="GO:0008270">
    <property type="term" value="F:zinc ion binding"/>
    <property type="evidence" value="ECO:0007669"/>
    <property type="project" value="InterPro"/>
</dbReference>
<reference evidence="8" key="1">
    <citation type="journal article" date="2023" name="Mol. Phylogenet. Evol.">
        <title>Genome-scale phylogeny and comparative genomics of the fungal order Sordariales.</title>
        <authorList>
            <person name="Hensen N."/>
            <person name="Bonometti L."/>
            <person name="Westerberg I."/>
            <person name="Brannstrom I.O."/>
            <person name="Guillou S."/>
            <person name="Cros-Aarteil S."/>
            <person name="Calhoun S."/>
            <person name="Haridas S."/>
            <person name="Kuo A."/>
            <person name="Mondo S."/>
            <person name="Pangilinan J."/>
            <person name="Riley R."/>
            <person name="LaButti K."/>
            <person name="Andreopoulos B."/>
            <person name="Lipzen A."/>
            <person name="Chen C."/>
            <person name="Yan M."/>
            <person name="Daum C."/>
            <person name="Ng V."/>
            <person name="Clum A."/>
            <person name="Steindorff A."/>
            <person name="Ohm R.A."/>
            <person name="Martin F."/>
            <person name="Silar P."/>
            <person name="Natvig D.O."/>
            <person name="Lalanne C."/>
            <person name="Gautier V."/>
            <person name="Ament-Velasquez S.L."/>
            <person name="Kruys A."/>
            <person name="Hutchinson M.I."/>
            <person name="Powell A.J."/>
            <person name="Barry K."/>
            <person name="Miller A.N."/>
            <person name="Grigoriev I.V."/>
            <person name="Debuchy R."/>
            <person name="Gladieux P."/>
            <person name="Hiltunen Thoren M."/>
            <person name="Johannesson H."/>
        </authorList>
    </citation>
    <scope>NUCLEOTIDE SEQUENCE</scope>
    <source>
        <strain evidence="8">CBS 731.68</strain>
    </source>
</reference>
<feature type="region of interest" description="Disordered" evidence="6">
    <location>
        <begin position="402"/>
        <end position="428"/>
    </location>
</feature>
<proteinExistence type="predicted"/>
<dbReference type="PANTHER" id="PTHR47338:SF23">
    <property type="entry name" value="ZN(II)2CYS6 TRANSCRIPTION FACTOR (EUROFUNG)"/>
    <property type="match status" value="1"/>
</dbReference>
<feature type="region of interest" description="Disordered" evidence="6">
    <location>
        <begin position="1"/>
        <end position="31"/>
    </location>
</feature>
<feature type="compositionally biased region" description="Polar residues" evidence="6">
    <location>
        <begin position="419"/>
        <end position="428"/>
    </location>
</feature>
<evidence type="ECO:0000256" key="6">
    <source>
        <dbReference type="SAM" id="MobiDB-lite"/>
    </source>
</evidence>
<keyword evidence="2" id="KW-0479">Metal-binding</keyword>
<dbReference type="PANTHER" id="PTHR47338">
    <property type="entry name" value="ZN(II)2CYS6 TRANSCRIPTION FACTOR (EUROFUNG)-RELATED"/>
    <property type="match status" value="1"/>
</dbReference>
<feature type="region of interest" description="Disordered" evidence="6">
    <location>
        <begin position="131"/>
        <end position="169"/>
    </location>
</feature>
<feature type="region of interest" description="Disordered" evidence="6">
    <location>
        <begin position="741"/>
        <end position="767"/>
    </location>
</feature>
<dbReference type="PROSITE" id="PS50048">
    <property type="entry name" value="ZN2_CY6_FUNGAL_2"/>
    <property type="match status" value="1"/>
</dbReference>
<dbReference type="InterPro" id="IPR001138">
    <property type="entry name" value="Zn2Cys6_DnaBD"/>
</dbReference>
<dbReference type="CDD" id="cd12148">
    <property type="entry name" value="fungal_TF_MHR"/>
    <property type="match status" value="1"/>
</dbReference>
<dbReference type="PROSITE" id="PS00463">
    <property type="entry name" value="ZN2_CY6_FUNGAL_1"/>
    <property type="match status" value="1"/>
</dbReference>
<dbReference type="Pfam" id="PF00172">
    <property type="entry name" value="Zn_clus"/>
    <property type="match status" value="1"/>
</dbReference>
<dbReference type="GO" id="GO:0005634">
    <property type="term" value="C:nucleus"/>
    <property type="evidence" value="ECO:0007669"/>
    <property type="project" value="UniProtKB-SubCell"/>
</dbReference>
<dbReference type="CDD" id="cd00067">
    <property type="entry name" value="GAL4"/>
    <property type="match status" value="1"/>
</dbReference>
<name>A0AAN6YYG3_9PEZI</name>
<evidence type="ECO:0000313" key="8">
    <source>
        <dbReference type="EMBL" id="KAK4118835.1"/>
    </source>
</evidence>
<protein>
    <recommendedName>
        <fullName evidence="7">Zn(2)-C6 fungal-type domain-containing protein</fullName>
    </recommendedName>
</protein>
<dbReference type="InterPro" id="IPR036864">
    <property type="entry name" value="Zn2-C6_fun-type_DNA-bd_sf"/>
</dbReference>
<gene>
    <name evidence="8" type="ORF">N657DRAFT_583002</name>
</gene>
<organism evidence="8 9">
    <name type="scientific">Parathielavia appendiculata</name>
    <dbReference type="NCBI Taxonomy" id="2587402"/>
    <lineage>
        <taxon>Eukaryota</taxon>
        <taxon>Fungi</taxon>
        <taxon>Dikarya</taxon>
        <taxon>Ascomycota</taxon>
        <taxon>Pezizomycotina</taxon>
        <taxon>Sordariomycetes</taxon>
        <taxon>Sordariomycetidae</taxon>
        <taxon>Sordariales</taxon>
        <taxon>Chaetomiaceae</taxon>
        <taxon>Parathielavia</taxon>
    </lineage>
</organism>
<dbReference type="EMBL" id="MU853259">
    <property type="protein sequence ID" value="KAK4118835.1"/>
    <property type="molecule type" value="Genomic_DNA"/>
</dbReference>
<dbReference type="RefSeq" id="XP_062642608.1">
    <property type="nucleotide sequence ID" value="XM_062789644.1"/>
</dbReference>
<dbReference type="Pfam" id="PF04082">
    <property type="entry name" value="Fungal_trans"/>
    <property type="match status" value="1"/>
</dbReference>
<evidence type="ECO:0000256" key="1">
    <source>
        <dbReference type="ARBA" id="ARBA00004123"/>
    </source>
</evidence>
<comment type="caution">
    <text evidence="8">The sequence shown here is derived from an EMBL/GenBank/DDBJ whole genome shotgun (WGS) entry which is preliminary data.</text>
</comment>
<dbReference type="GO" id="GO:0000981">
    <property type="term" value="F:DNA-binding transcription factor activity, RNA polymerase II-specific"/>
    <property type="evidence" value="ECO:0007669"/>
    <property type="project" value="InterPro"/>
</dbReference>
<evidence type="ECO:0000256" key="3">
    <source>
        <dbReference type="ARBA" id="ARBA00023015"/>
    </source>
</evidence>
<dbReference type="GO" id="GO:0006351">
    <property type="term" value="P:DNA-templated transcription"/>
    <property type="evidence" value="ECO:0007669"/>
    <property type="project" value="InterPro"/>
</dbReference>
<evidence type="ECO:0000313" key="9">
    <source>
        <dbReference type="Proteomes" id="UP001302602"/>
    </source>
</evidence>
<sequence>MSAKSTSQQRPQSSEGDSPAPRGQLESAEPTSLACNPCRKRKLRCSRELPACQHCRKTATECVYEAKRNKPGLKPGALDNVHRRLDALEHTVQRLGEGKDSCSRDDSHEGSAYRILALLAQELPNFIRDSSTTASAHSVPAAHKRRRIGGGEPITTASNACKEDAPRPPSLPPAHALDLILEAYFECIHPWIPMIHQSRFRRRLDDPRERPKLGVVLYAISLTAARFVASQHVAIPQPAELRRWVVSAAMDRMSVESLQALIILAFNDIGSGIASKAWSLIGSMTRTVEYLQLTIEHEETKREPLSHPFASLTPTGDWTENEERRRVFWNVFLLDRFCSVAMGWHTSLTSDDVHRRLPCDGILWRKQDPVMTPFFGIWDKAAARLGKPIAFLPSEPSAVNTAGPAEVVGGPRSPLNHATAHSPSSQDTLGTDITTMGAYAYCIEATESLSRVTSHFLQQRIDWRDGHDVGLWLTRFKELDLRLVHWKMFLPHKWKAEHYLRATVGNLGPGSTALVMDPNLTLAHVTHNTSMILLHQPIAFPPAALLPYQTRLPSACSVETCLAAATEIATITTKYLESTASGLPVAHQFAFCVYIAARVLLVDWQHGYMQTQLSDHFWTLVRALDEFSARWRGSGGGTPSTGSMDIAVEPALCPNHAAKYAQKLRHFHAECLQNPEFKVNVAGYTAEINHSATSPVTTGAQAVAERDDPYQIQVGRDRLPVNWGIYGPSQIPGPPLMRDQQGGGAPFASANAPSSGQGGNMLPEIPNLAPDNSLGSISQALLDQQFGEMDRIISYEDGSMFVGTMDACGGW</sequence>
<evidence type="ECO:0000256" key="4">
    <source>
        <dbReference type="ARBA" id="ARBA00023163"/>
    </source>
</evidence>
<dbReference type="InterPro" id="IPR007219">
    <property type="entry name" value="XnlR_reg_dom"/>
</dbReference>
<dbReference type="SUPFAM" id="SSF57701">
    <property type="entry name" value="Zn2/Cys6 DNA-binding domain"/>
    <property type="match status" value="1"/>
</dbReference>
<accession>A0AAN6YYG3</accession>
<dbReference type="SMART" id="SM00066">
    <property type="entry name" value="GAL4"/>
    <property type="match status" value="1"/>
</dbReference>
<dbReference type="GeneID" id="87826414"/>
<dbReference type="SMART" id="SM00906">
    <property type="entry name" value="Fungal_trans"/>
    <property type="match status" value="1"/>
</dbReference>
<dbReference type="Proteomes" id="UP001302602">
    <property type="component" value="Unassembled WGS sequence"/>
</dbReference>
<dbReference type="Gene3D" id="4.10.240.10">
    <property type="entry name" value="Zn(2)-C6 fungal-type DNA-binding domain"/>
    <property type="match status" value="1"/>
</dbReference>
<comment type="subcellular location">
    <subcellularLocation>
        <location evidence="1">Nucleus</location>
    </subcellularLocation>
</comment>
<feature type="compositionally biased region" description="Polar residues" evidence="6">
    <location>
        <begin position="1"/>
        <end position="16"/>
    </location>
</feature>
<evidence type="ECO:0000256" key="2">
    <source>
        <dbReference type="ARBA" id="ARBA00022723"/>
    </source>
</evidence>
<reference evidence="8" key="2">
    <citation type="submission" date="2023-05" db="EMBL/GenBank/DDBJ databases">
        <authorList>
            <consortium name="Lawrence Berkeley National Laboratory"/>
            <person name="Steindorff A."/>
            <person name="Hensen N."/>
            <person name="Bonometti L."/>
            <person name="Westerberg I."/>
            <person name="Brannstrom I.O."/>
            <person name="Guillou S."/>
            <person name="Cros-Aarteil S."/>
            <person name="Calhoun S."/>
            <person name="Haridas S."/>
            <person name="Kuo A."/>
            <person name="Mondo S."/>
            <person name="Pangilinan J."/>
            <person name="Riley R."/>
            <person name="Labutti K."/>
            <person name="Andreopoulos B."/>
            <person name="Lipzen A."/>
            <person name="Chen C."/>
            <person name="Yanf M."/>
            <person name="Daum C."/>
            <person name="Ng V."/>
            <person name="Clum A."/>
            <person name="Ohm R."/>
            <person name="Martin F."/>
            <person name="Silar P."/>
            <person name="Natvig D."/>
            <person name="Lalanne C."/>
            <person name="Gautier V."/>
            <person name="Ament-Velasquez S.L."/>
            <person name="Kruys A."/>
            <person name="Hutchinson M.I."/>
            <person name="Powell A.J."/>
            <person name="Barry K."/>
            <person name="Miller A.N."/>
            <person name="Grigoriev I.V."/>
            <person name="Debuchy R."/>
            <person name="Gladieux P."/>
            <person name="Thoren M.H."/>
            <person name="Johannesson H."/>
        </authorList>
    </citation>
    <scope>NUCLEOTIDE SEQUENCE</scope>
    <source>
        <strain evidence="8">CBS 731.68</strain>
    </source>
</reference>
<feature type="domain" description="Zn(2)-C6 fungal-type" evidence="7">
    <location>
        <begin position="34"/>
        <end position="64"/>
    </location>
</feature>
<dbReference type="GO" id="GO:0003677">
    <property type="term" value="F:DNA binding"/>
    <property type="evidence" value="ECO:0007669"/>
    <property type="project" value="InterPro"/>
</dbReference>
<evidence type="ECO:0000259" key="7">
    <source>
        <dbReference type="PROSITE" id="PS50048"/>
    </source>
</evidence>
<keyword evidence="3" id="KW-0805">Transcription regulation</keyword>
<keyword evidence="5" id="KW-0539">Nucleus</keyword>
<dbReference type="InterPro" id="IPR050815">
    <property type="entry name" value="TF_fung"/>
</dbReference>
<keyword evidence="9" id="KW-1185">Reference proteome</keyword>
<keyword evidence="4" id="KW-0804">Transcription</keyword>
<evidence type="ECO:0000256" key="5">
    <source>
        <dbReference type="ARBA" id="ARBA00023242"/>
    </source>
</evidence>